<reference evidence="3 4" key="1">
    <citation type="submission" date="2019-01" db="EMBL/GenBank/DDBJ databases">
        <title>A draft genome assembly of the solar-powered sea slug Elysia chlorotica.</title>
        <authorList>
            <person name="Cai H."/>
            <person name="Li Q."/>
            <person name="Fang X."/>
            <person name="Li J."/>
            <person name="Curtis N.E."/>
            <person name="Altenburger A."/>
            <person name="Shibata T."/>
            <person name="Feng M."/>
            <person name="Maeda T."/>
            <person name="Schwartz J.A."/>
            <person name="Shigenobu S."/>
            <person name="Lundholm N."/>
            <person name="Nishiyama T."/>
            <person name="Yang H."/>
            <person name="Hasebe M."/>
            <person name="Li S."/>
            <person name="Pierce S.K."/>
            <person name="Wang J."/>
        </authorList>
    </citation>
    <scope>NUCLEOTIDE SEQUENCE [LARGE SCALE GENOMIC DNA]</scope>
    <source>
        <strain evidence="3">EC2010</strain>
        <tissue evidence="3">Whole organism of an adult</tissue>
    </source>
</reference>
<feature type="non-terminal residue" evidence="3">
    <location>
        <position position="1"/>
    </location>
</feature>
<feature type="region of interest" description="Disordered" evidence="1">
    <location>
        <begin position="113"/>
        <end position="264"/>
    </location>
</feature>
<evidence type="ECO:0000256" key="1">
    <source>
        <dbReference type="SAM" id="MobiDB-lite"/>
    </source>
</evidence>
<dbReference type="EMBL" id="RQTK01001166">
    <property type="protein sequence ID" value="RUS71750.1"/>
    <property type="molecule type" value="Genomic_DNA"/>
</dbReference>
<dbReference type="Proteomes" id="UP000271974">
    <property type="component" value="Unassembled WGS sequence"/>
</dbReference>
<evidence type="ECO:0000313" key="3">
    <source>
        <dbReference type="EMBL" id="RUS71750.1"/>
    </source>
</evidence>
<dbReference type="GO" id="GO:0005730">
    <property type="term" value="C:nucleolus"/>
    <property type="evidence" value="ECO:0007669"/>
    <property type="project" value="TreeGrafter"/>
</dbReference>
<dbReference type="InterPro" id="IPR032436">
    <property type="entry name" value="URB1_C"/>
</dbReference>
<proteinExistence type="predicted"/>
<keyword evidence="4" id="KW-1185">Reference proteome</keyword>
<feature type="compositionally biased region" description="Acidic residues" evidence="1">
    <location>
        <begin position="121"/>
        <end position="130"/>
    </location>
</feature>
<protein>
    <recommendedName>
        <fullName evidence="2">URB1 C-terminal domain-containing protein</fullName>
    </recommendedName>
</protein>
<feature type="compositionally biased region" description="Acidic residues" evidence="1">
    <location>
        <begin position="222"/>
        <end position="234"/>
    </location>
</feature>
<dbReference type="PANTHER" id="PTHR13500:SF0">
    <property type="entry name" value="NUCLEOLAR PRE-RIBOSOMAL-ASSOCIATED PROTEIN 1"/>
    <property type="match status" value="1"/>
</dbReference>
<feature type="compositionally biased region" description="Basic and acidic residues" evidence="1">
    <location>
        <begin position="208"/>
        <end position="221"/>
    </location>
</feature>
<dbReference type="OrthoDB" id="72892at2759"/>
<comment type="caution">
    <text evidence="3">The sequence shown here is derived from an EMBL/GenBank/DDBJ whole genome shotgun (WGS) entry which is preliminary data.</text>
</comment>
<dbReference type="PANTHER" id="PTHR13500">
    <property type="entry name" value="NUCLEOLAR PRERIBOSOMAL-ASSOCIATED PROTEIN 1"/>
    <property type="match status" value="1"/>
</dbReference>
<organism evidence="3 4">
    <name type="scientific">Elysia chlorotica</name>
    <name type="common">Eastern emerald elysia</name>
    <name type="synonym">Sea slug</name>
    <dbReference type="NCBI Taxonomy" id="188477"/>
    <lineage>
        <taxon>Eukaryota</taxon>
        <taxon>Metazoa</taxon>
        <taxon>Spiralia</taxon>
        <taxon>Lophotrochozoa</taxon>
        <taxon>Mollusca</taxon>
        <taxon>Gastropoda</taxon>
        <taxon>Heterobranchia</taxon>
        <taxon>Euthyneura</taxon>
        <taxon>Panpulmonata</taxon>
        <taxon>Sacoglossa</taxon>
        <taxon>Placobranchoidea</taxon>
        <taxon>Plakobranchidae</taxon>
        <taxon>Elysia</taxon>
    </lineage>
</organism>
<gene>
    <name evidence="3" type="ORF">EGW08_020493</name>
</gene>
<dbReference type="Pfam" id="PF16201">
    <property type="entry name" value="NopRA1"/>
    <property type="match status" value="1"/>
</dbReference>
<dbReference type="GO" id="GO:0000463">
    <property type="term" value="P:maturation of LSU-rRNA from tricistronic rRNA transcript (SSU-rRNA, 5.8S rRNA, LSU-rRNA)"/>
    <property type="evidence" value="ECO:0007669"/>
    <property type="project" value="TreeGrafter"/>
</dbReference>
<dbReference type="InterPro" id="IPR039844">
    <property type="entry name" value="URB1"/>
</dbReference>
<feature type="domain" description="URB1 C-terminal" evidence="2">
    <location>
        <begin position="1"/>
        <end position="77"/>
    </location>
</feature>
<name>A0A433SR65_ELYCH</name>
<feature type="compositionally biased region" description="Polar residues" evidence="1">
    <location>
        <begin position="235"/>
        <end position="245"/>
    </location>
</feature>
<dbReference type="GO" id="GO:0000466">
    <property type="term" value="P:maturation of 5.8S rRNA from tricistronic rRNA transcript (SSU-rRNA, 5.8S rRNA, LSU-rRNA)"/>
    <property type="evidence" value="ECO:0007669"/>
    <property type="project" value="TreeGrafter"/>
</dbReference>
<feature type="compositionally biased region" description="Acidic residues" evidence="1">
    <location>
        <begin position="142"/>
        <end position="171"/>
    </location>
</feature>
<evidence type="ECO:0000259" key="2">
    <source>
        <dbReference type="Pfam" id="PF16201"/>
    </source>
</evidence>
<evidence type="ECO:0000313" key="4">
    <source>
        <dbReference type="Proteomes" id="UP000271974"/>
    </source>
</evidence>
<dbReference type="AlphaFoldDB" id="A0A433SR65"/>
<accession>A0A433SR65</accession>
<sequence length="473" mass="51791">YKQERNWALSLLAEGLRDTSDYWLYQKKSVFKIILSFYGSALSDKTSQALVLSVVKAACMEKTVAVHLVKDQGLLTWLSSAVDGLASRPEHCDALCEIVHALWTSLSTHRYHKEEGRSVEEITEGDGDEQEKEKEAAGNDSSDMDEVSSDDDDDNDDEDTVEETDESDDSDNQTVSSDRTGKSKKRKIPSNQGVNKKQKLSDSYDEGIQDKSLKKTKKDSESDSEAMSSDEDNTEILNGVQSGTKSLKLERSKQVKRGTRPSMPKSTVAELGLLVRGLVWHLSTTSIKNVGKLLEVHRGLIDLMHQSSVSQHGPSATNTSTEQDKLIHDQQSSLSGAEACLILHRLGSTAQIPQLVSAVETELVRLGVDVKSTVCRSIQGNNGIKSIGKLNSEEAKGAEEPLEVEDLKQSSQTGQGEEDDEGKVGPGLQSADEGGETLQFPNDSTDLESKELARTLLISTREIFTLTQSVEFV</sequence>
<dbReference type="STRING" id="188477.A0A433SR65"/>
<feature type="region of interest" description="Disordered" evidence="1">
    <location>
        <begin position="394"/>
        <end position="447"/>
    </location>
</feature>